<dbReference type="GO" id="GO:0005506">
    <property type="term" value="F:iron ion binding"/>
    <property type="evidence" value="ECO:0007669"/>
    <property type="project" value="InterPro"/>
</dbReference>
<dbReference type="GO" id="GO:0004656">
    <property type="term" value="F:procollagen-proline 4-dioxygenase activity"/>
    <property type="evidence" value="ECO:0007669"/>
    <property type="project" value="TreeGrafter"/>
</dbReference>
<dbReference type="RefSeq" id="XP_066799656.1">
    <property type="nucleotide sequence ID" value="XM_066949964.1"/>
</dbReference>
<keyword evidence="3" id="KW-0223">Dioxygenase</keyword>
<keyword evidence="2" id="KW-0479">Metal-binding</keyword>
<evidence type="ECO:0000256" key="6">
    <source>
        <dbReference type="SAM" id="MobiDB-lite"/>
    </source>
</evidence>
<feature type="region of interest" description="Disordered" evidence="6">
    <location>
        <begin position="158"/>
        <end position="209"/>
    </location>
</feature>
<evidence type="ECO:0000259" key="7">
    <source>
        <dbReference type="SMART" id="SM00702"/>
    </source>
</evidence>
<evidence type="ECO:0000313" key="9">
    <source>
        <dbReference type="Proteomes" id="UP001388673"/>
    </source>
</evidence>
<dbReference type="PANTHER" id="PTHR10869:SF236">
    <property type="entry name" value="PROLYL 4-HYDROXYLASE ALPHA SUBUNIT DOMAIN-CONTAINING PROTEIN"/>
    <property type="match status" value="1"/>
</dbReference>
<reference evidence="8 9" key="1">
    <citation type="journal article" date="2024" name="bioRxiv">
        <title>Comparative genomics of Cryptococcus and Kwoniella reveals pathogenesis evolution and contrasting karyotype dynamics via intercentromeric recombination or chromosome fusion.</title>
        <authorList>
            <person name="Coelho M.A."/>
            <person name="David-Palma M."/>
            <person name="Shea T."/>
            <person name="Bowers K."/>
            <person name="McGinley-Smith S."/>
            <person name="Mohammad A.W."/>
            <person name="Gnirke A."/>
            <person name="Yurkov A.M."/>
            <person name="Nowrousian M."/>
            <person name="Sun S."/>
            <person name="Cuomo C.A."/>
            <person name="Heitman J."/>
        </authorList>
    </citation>
    <scope>NUCLEOTIDE SEQUENCE [LARGE SCALE GENOMIC DNA]</scope>
    <source>
        <strain evidence="8 9">CBS 13917</strain>
    </source>
</reference>
<dbReference type="Gene3D" id="2.60.120.620">
    <property type="entry name" value="q2cbj1_9rhob like domain"/>
    <property type="match status" value="1"/>
</dbReference>
<comment type="cofactor">
    <cofactor evidence="1">
        <name>L-ascorbate</name>
        <dbReference type="ChEBI" id="CHEBI:38290"/>
    </cofactor>
</comment>
<dbReference type="InterPro" id="IPR006620">
    <property type="entry name" value="Pro_4_hyd_alph"/>
</dbReference>
<feature type="compositionally biased region" description="Gly residues" evidence="6">
    <location>
        <begin position="184"/>
        <end position="197"/>
    </location>
</feature>
<dbReference type="PANTHER" id="PTHR10869">
    <property type="entry name" value="PROLYL 4-HYDROXYLASE ALPHA SUBUNIT"/>
    <property type="match status" value="1"/>
</dbReference>
<dbReference type="EMBL" id="JBCAWK010000014">
    <property type="protein sequence ID" value="KAK8844092.1"/>
    <property type="molecule type" value="Genomic_DNA"/>
</dbReference>
<evidence type="ECO:0000256" key="5">
    <source>
        <dbReference type="ARBA" id="ARBA00023004"/>
    </source>
</evidence>
<comment type="caution">
    <text evidence="8">The sequence shown here is derived from an EMBL/GenBank/DDBJ whole genome shotgun (WGS) entry which is preliminary data.</text>
</comment>
<evidence type="ECO:0000256" key="4">
    <source>
        <dbReference type="ARBA" id="ARBA00023002"/>
    </source>
</evidence>
<organism evidence="8 9">
    <name type="scientific">Kwoniella newhampshirensis</name>
    <dbReference type="NCBI Taxonomy" id="1651941"/>
    <lineage>
        <taxon>Eukaryota</taxon>
        <taxon>Fungi</taxon>
        <taxon>Dikarya</taxon>
        <taxon>Basidiomycota</taxon>
        <taxon>Agaricomycotina</taxon>
        <taxon>Tremellomycetes</taxon>
        <taxon>Tremellales</taxon>
        <taxon>Cryptococcaceae</taxon>
        <taxon>Kwoniella</taxon>
    </lineage>
</organism>
<name>A0AAW0YWP8_9TREE</name>
<sequence length="255" mass="26871">MMLMSDSEPSGSFPPIKPNPKATLTTILPSQIYIIDNFFTASDLAAVRRWALELTMEGPKKAGKGEAERTGNRTSLPSPSIASSLLPLLTPHLSHISPPYRPTSGPALLSPNIRVYHYPPSTYFRGHYDMPTLDVESRRLSCWTLLIYLTEDVQGGGTSFYPHPNPTTNSSSRGKGGGKKAAGSAGGGGGGGGGTALTGGKKGKVTGSEGKITVEPKAGRALLHWHGMSGGGCMKHEGDEVISGDKWVLRTDVLG</sequence>
<keyword evidence="4" id="KW-0560">Oxidoreductase</keyword>
<gene>
    <name evidence="8" type="ORF">IAR55_006886</name>
</gene>
<proteinExistence type="predicted"/>
<protein>
    <recommendedName>
        <fullName evidence="7">Prolyl 4-hydroxylase alpha subunit domain-containing protein</fullName>
    </recommendedName>
</protein>
<keyword evidence="9" id="KW-1185">Reference proteome</keyword>
<evidence type="ECO:0000256" key="1">
    <source>
        <dbReference type="ARBA" id="ARBA00001961"/>
    </source>
</evidence>
<dbReference type="AlphaFoldDB" id="A0AAW0YWP8"/>
<dbReference type="GO" id="GO:0005783">
    <property type="term" value="C:endoplasmic reticulum"/>
    <property type="evidence" value="ECO:0007669"/>
    <property type="project" value="TreeGrafter"/>
</dbReference>
<dbReference type="InterPro" id="IPR045054">
    <property type="entry name" value="P4HA-like"/>
</dbReference>
<dbReference type="Proteomes" id="UP001388673">
    <property type="component" value="Unassembled WGS sequence"/>
</dbReference>
<dbReference type="GO" id="GO:0031418">
    <property type="term" value="F:L-ascorbic acid binding"/>
    <property type="evidence" value="ECO:0007669"/>
    <property type="project" value="InterPro"/>
</dbReference>
<accession>A0AAW0YWP8</accession>
<dbReference type="KEGG" id="kne:92184144"/>
<feature type="domain" description="Prolyl 4-hydroxylase alpha subunit" evidence="7">
    <location>
        <begin position="30"/>
        <end position="254"/>
    </location>
</feature>
<dbReference type="SMART" id="SM00702">
    <property type="entry name" value="P4Hc"/>
    <property type="match status" value="1"/>
</dbReference>
<dbReference type="GeneID" id="92184144"/>
<evidence type="ECO:0000256" key="3">
    <source>
        <dbReference type="ARBA" id="ARBA00022964"/>
    </source>
</evidence>
<evidence type="ECO:0000313" key="8">
    <source>
        <dbReference type="EMBL" id="KAK8844092.1"/>
    </source>
</evidence>
<keyword evidence="5" id="KW-0408">Iron</keyword>
<evidence type="ECO:0000256" key="2">
    <source>
        <dbReference type="ARBA" id="ARBA00022723"/>
    </source>
</evidence>